<comment type="caution">
    <text evidence="6">The sequence shown here is derived from an EMBL/GenBank/DDBJ whole genome shotgun (WGS) entry which is preliminary data.</text>
</comment>
<accession>A0ABR2RRE7</accession>
<dbReference type="InterPro" id="IPR042563">
    <property type="entry name" value="Ribosomal_protein_eS8_euk"/>
</dbReference>
<dbReference type="InterPro" id="IPR018283">
    <property type="entry name" value="Ribosomal_eS8_CS"/>
</dbReference>
<keyword evidence="3 4" id="KW-0687">Ribonucleoprotein</keyword>
<evidence type="ECO:0000256" key="2">
    <source>
        <dbReference type="ARBA" id="ARBA00022980"/>
    </source>
</evidence>
<dbReference type="PANTHER" id="PTHR10394">
    <property type="entry name" value="40S RIBOSOMAL PROTEIN S8"/>
    <property type="match status" value="1"/>
</dbReference>
<evidence type="ECO:0000313" key="7">
    <source>
        <dbReference type="Proteomes" id="UP001396334"/>
    </source>
</evidence>
<dbReference type="Gene3D" id="1.10.168.20">
    <property type="entry name" value="Ribosomal protein S8e, subdomain"/>
    <property type="match status" value="1"/>
</dbReference>
<evidence type="ECO:0000313" key="6">
    <source>
        <dbReference type="EMBL" id="KAK9015425.1"/>
    </source>
</evidence>
<evidence type="ECO:0000256" key="3">
    <source>
        <dbReference type="ARBA" id="ARBA00023274"/>
    </source>
</evidence>
<proteinExistence type="inferred from homology"/>
<feature type="compositionally biased region" description="Basic and acidic residues" evidence="5">
    <location>
        <begin position="257"/>
        <end position="267"/>
    </location>
</feature>
<dbReference type="Gene3D" id="3.10.290.70">
    <property type="match status" value="1"/>
</dbReference>
<dbReference type="Proteomes" id="UP001396334">
    <property type="component" value="Unassembled WGS sequence"/>
</dbReference>
<dbReference type="Pfam" id="PF01201">
    <property type="entry name" value="Ribosomal_S8e"/>
    <property type="match status" value="1"/>
</dbReference>
<dbReference type="InterPro" id="IPR001047">
    <property type="entry name" value="Ribosomal_eS8"/>
</dbReference>
<gene>
    <name evidence="6" type="ORF">V6N11_006535</name>
</gene>
<name>A0ABR2RRE7_9ROSI</name>
<dbReference type="InterPro" id="IPR022309">
    <property type="entry name" value="Ribosomal_Se8/biogenesis_NSA2"/>
</dbReference>
<dbReference type="EMBL" id="JBBPBN010000021">
    <property type="protein sequence ID" value="KAK9015425.1"/>
    <property type="molecule type" value="Genomic_DNA"/>
</dbReference>
<keyword evidence="2 4" id="KW-0689">Ribosomal protein</keyword>
<evidence type="ECO:0000256" key="5">
    <source>
        <dbReference type="SAM" id="MobiDB-lite"/>
    </source>
</evidence>
<comment type="similarity">
    <text evidence="1 4">Belongs to the eukaryotic ribosomal protein eS8 family.</text>
</comment>
<sequence>MLMCEPTADYVRREKDLRIRQKQNTVQCLQNSQGQKLETYEAISAELIDYFSGSLGVKDDNVQGVSDSLLKDILGCELAVDVKDDLVAPVTMKEVKDVVFGISRDSMHKRRSTGGKKKAWRKKRKYELGRQPGNTKLSSNKTVRRIRTRGGNVKSRALRLDTGNYSWGSESVTRKTRILDVVYNASNNELVRTQTLVKSAIVQVDAAPFKQWYLQHYGIDVGRKKKTASKKEATEEPESTGEETKKSKHVMRKLEKRQKDRKLDPHVEDQFGGGRLLACISSRPGQCGRADGYILEGKELEFYMKKMHKKKGKGAGAA</sequence>
<dbReference type="CDD" id="cd11380">
    <property type="entry name" value="Ribosomal_S8e_like"/>
    <property type="match status" value="1"/>
</dbReference>
<reference evidence="6 7" key="1">
    <citation type="journal article" date="2024" name="G3 (Bethesda)">
        <title>Genome assembly of Hibiscus sabdariffa L. provides insights into metabolisms of medicinal natural products.</title>
        <authorList>
            <person name="Kim T."/>
        </authorList>
    </citation>
    <scope>NUCLEOTIDE SEQUENCE [LARGE SCALE GENOMIC DNA]</scope>
    <source>
        <strain evidence="6">TK-2024</strain>
        <tissue evidence="6">Old leaves</tissue>
    </source>
</reference>
<protein>
    <recommendedName>
        <fullName evidence="4">40S ribosomal protein S8</fullName>
    </recommendedName>
</protein>
<keyword evidence="7" id="KW-1185">Reference proteome</keyword>
<feature type="compositionally biased region" description="Basic residues" evidence="5">
    <location>
        <begin position="246"/>
        <end position="256"/>
    </location>
</feature>
<evidence type="ECO:0000256" key="1">
    <source>
        <dbReference type="ARBA" id="ARBA00005257"/>
    </source>
</evidence>
<organism evidence="6 7">
    <name type="scientific">Hibiscus sabdariffa</name>
    <name type="common">roselle</name>
    <dbReference type="NCBI Taxonomy" id="183260"/>
    <lineage>
        <taxon>Eukaryota</taxon>
        <taxon>Viridiplantae</taxon>
        <taxon>Streptophyta</taxon>
        <taxon>Embryophyta</taxon>
        <taxon>Tracheophyta</taxon>
        <taxon>Spermatophyta</taxon>
        <taxon>Magnoliopsida</taxon>
        <taxon>eudicotyledons</taxon>
        <taxon>Gunneridae</taxon>
        <taxon>Pentapetalae</taxon>
        <taxon>rosids</taxon>
        <taxon>malvids</taxon>
        <taxon>Malvales</taxon>
        <taxon>Malvaceae</taxon>
        <taxon>Malvoideae</taxon>
        <taxon>Hibiscus</taxon>
    </lineage>
</organism>
<feature type="region of interest" description="Disordered" evidence="5">
    <location>
        <begin position="224"/>
        <end position="267"/>
    </location>
</feature>
<evidence type="ECO:0000256" key="4">
    <source>
        <dbReference type="RuleBase" id="RU000669"/>
    </source>
</evidence>
<dbReference type="PROSITE" id="PS01193">
    <property type="entry name" value="RIBOSOMAL_S8E"/>
    <property type="match status" value="1"/>
</dbReference>
<dbReference type="NCBIfam" id="TIGR00307">
    <property type="entry name" value="eS8"/>
    <property type="match status" value="1"/>
</dbReference>